<keyword evidence="8" id="KW-1185">Reference proteome</keyword>
<evidence type="ECO:0000313" key="9">
    <source>
        <dbReference type="Proteomes" id="UP000325785"/>
    </source>
</evidence>
<dbReference type="InterPro" id="IPR036388">
    <property type="entry name" value="WH-like_DNA-bd_sf"/>
</dbReference>
<dbReference type="Gene3D" id="3.40.190.10">
    <property type="entry name" value="Periplasmic binding protein-like II"/>
    <property type="match status" value="2"/>
</dbReference>
<dbReference type="PANTHER" id="PTHR30537:SF26">
    <property type="entry name" value="GLYCINE CLEAVAGE SYSTEM TRANSCRIPTIONAL ACTIVATOR"/>
    <property type="match status" value="1"/>
</dbReference>
<proteinExistence type="inferred from homology"/>
<dbReference type="AlphaFoldDB" id="A0A0T5P6M1"/>
<evidence type="ECO:0000256" key="3">
    <source>
        <dbReference type="ARBA" id="ARBA00023125"/>
    </source>
</evidence>
<reference evidence="6 8" key="1">
    <citation type="submission" date="2015-04" db="EMBL/GenBank/DDBJ databases">
        <title>The draft genome sequence of Roseovarius indicus B108T.</title>
        <authorList>
            <person name="Li G."/>
            <person name="Lai Q."/>
            <person name="Shao Z."/>
            <person name="Yan P."/>
        </authorList>
    </citation>
    <scope>NUCLEOTIDE SEQUENCE [LARGE SCALE GENOMIC DNA]</scope>
    <source>
        <strain evidence="6 8">B108</strain>
    </source>
</reference>
<accession>A0A0T5P6M1</accession>
<dbReference type="KEGG" id="rid:RIdsm_00105"/>
<sequence length="311" mass="34659">MLENRAALPRLDYLLTFEAAAELESFAAAAKELNVSETAVSRKIRLLEHHFNCALFVRGHRSVRLTDHGRKLLNGIVPALKTLERASENMLSERQRSTVRMAATNSVSSLWLMPRLRKFHQSNANITISLVSSDLDSECLAEHFDLTILRGDGDWKGYTAEKLFGETVFPVCAPGYLLCEPRVEAVEHLPAQSLIEVTNNHTEWLNWKTWLGRQGVDPASVRLSTFVNTYPLAIQAAVDGLGIALGWGHLVDRHLQAGTLVKPLGDKHVRTESGYYLLRRNGAKAHAESDVVAQWLLSESAARTRYANNVP</sequence>
<dbReference type="Proteomes" id="UP000325785">
    <property type="component" value="Chromosome"/>
</dbReference>
<organism evidence="6 8">
    <name type="scientific">Roseovarius indicus</name>
    <dbReference type="NCBI Taxonomy" id="540747"/>
    <lineage>
        <taxon>Bacteria</taxon>
        <taxon>Pseudomonadati</taxon>
        <taxon>Pseudomonadota</taxon>
        <taxon>Alphaproteobacteria</taxon>
        <taxon>Rhodobacterales</taxon>
        <taxon>Roseobacteraceae</taxon>
        <taxon>Roseovarius</taxon>
    </lineage>
</organism>
<dbReference type="GO" id="GO:0043565">
    <property type="term" value="F:sequence-specific DNA binding"/>
    <property type="evidence" value="ECO:0007669"/>
    <property type="project" value="TreeGrafter"/>
</dbReference>
<dbReference type="Pfam" id="PF03466">
    <property type="entry name" value="LysR_substrate"/>
    <property type="match status" value="1"/>
</dbReference>
<evidence type="ECO:0000313" key="8">
    <source>
        <dbReference type="Proteomes" id="UP000051401"/>
    </source>
</evidence>
<dbReference type="GO" id="GO:0003700">
    <property type="term" value="F:DNA-binding transcription factor activity"/>
    <property type="evidence" value="ECO:0007669"/>
    <property type="project" value="InterPro"/>
</dbReference>
<protein>
    <submittedName>
        <fullName evidence="7">Gcv operon activator</fullName>
    </submittedName>
    <submittedName>
        <fullName evidence="6">LysR family transcriptional regulator</fullName>
    </submittedName>
</protein>
<dbReference type="EMBL" id="LAXI01000011">
    <property type="protein sequence ID" value="KRS16778.1"/>
    <property type="molecule type" value="Genomic_DNA"/>
</dbReference>
<keyword evidence="4" id="KW-0804">Transcription</keyword>
<keyword evidence="3" id="KW-0238">DNA-binding</keyword>
<dbReference type="OrthoDB" id="9804958at2"/>
<dbReference type="GO" id="GO:0006351">
    <property type="term" value="P:DNA-templated transcription"/>
    <property type="evidence" value="ECO:0007669"/>
    <property type="project" value="TreeGrafter"/>
</dbReference>
<dbReference type="PRINTS" id="PR00039">
    <property type="entry name" value="HTHLYSR"/>
</dbReference>
<dbReference type="Pfam" id="PF00126">
    <property type="entry name" value="HTH_1"/>
    <property type="match status" value="1"/>
</dbReference>
<dbReference type="InterPro" id="IPR005119">
    <property type="entry name" value="LysR_subst-bd"/>
</dbReference>
<keyword evidence="2" id="KW-0805">Transcription regulation</keyword>
<dbReference type="SUPFAM" id="SSF46785">
    <property type="entry name" value="Winged helix' DNA-binding domain"/>
    <property type="match status" value="1"/>
</dbReference>
<dbReference type="PANTHER" id="PTHR30537">
    <property type="entry name" value="HTH-TYPE TRANSCRIPTIONAL REGULATOR"/>
    <property type="match status" value="1"/>
</dbReference>
<dbReference type="STRING" id="540747.SAMN04488031_10296"/>
<reference evidence="7 9" key="2">
    <citation type="submission" date="2018-08" db="EMBL/GenBank/DDBJ databases">
        <title>Genetic Globetrotter - A new plasmid hitch-hiking vast phylogenetic and geographic distances.</title>
        <authorList>
            <person name="Vollmers J."/>
            <person name="Petersen J."/>
        </authorList>
    </citation>
    <scope>NUCLEOTIDE SEQUENCE [LARGE SCALE GENOMIC DNA]</scope>
    <source>
        <strain evidence="7 9">DSM 26383</strain>
    </source>
</reference>
<dbReference type="InterPro" id="IPR000847">
    <property type="entry name" value="LysR_HTH_N"/>
</dbReference>
<dbReference type="InterPro" id="IPR036390">
    <property type="entry name" value="WH_DNA-bd_sf"/>
</dbReference>
<dbReference type="PATRIC" id="fig|540747.5.peg.965"/>
<comment type="similarity">
    <text evidence="1">Belongs to the LysR transcriptional regulatory family.</text>
</comment>
<feature type="domain" description="HTH lysR-type" evidence="5">
    <location>
        <begin position="9"/>
        <end position="66"/>
    </location>
</feature>
<gene>
    <name evidence="7" type="primary">gcvA_1</name>
    <name evidence="7" type="ORF">RIdsm_00105</name>
    <name evidence="6" type="ORF">XM52_16220</name>
</gene>
<dbReference type="Proteomes" id="UP000051401">
    <property type="component" value="Unassembled WGS sequence"/>
</dbReference>
<dbReference type="PROSITE" id="PS50931">
    <property type="entry name" value="HTH_LYSR"/>
    <property type="match status" value="1"/>
</dbReference>
<dbReference type="Gene3D" id="1.10.10.10">
    <property type="entry name" value="Winged helix-like DNA-binding domain superfamily/Winged helix DNA-binding domain"/>
    <property type="match status" value="1"/>
</dbReference>
<evidence type="ECO:0000259" key="5">
    <source>
        <dbReference type="PROSITE" id="PS50931"/>
    </source>
</evidence>
<name>A0A0T5P6M1_9RHOB</name>
<dbReference type="CDD" id="cd08432">
    <property type="entry name" value="PBP2_GcdR_TrpI_HvrB_AmpR_like"/>
    <property type="match status" value="1"/>
</dbReference>
<dbReference type="RefSeq" id="WP_057817395.1">
    <property type="nucleotide sequence ID" value="NZ_CP031598.1"/>
</dbReference>
<dbReference type="EMBL" id="CP031598">
    <property type="protein sequence ID" value="QEW24328.1"/>
    <property type="molecule type" value="Genomic_DNA"/>
</dbReference>
<evidence type="ECO:0000256" key="4">
    <source>
        <dbReference type="ARBA" id="ARBA00023163"/>
    </source>
</evidence>
<evidence type="ECO:0000313" key="7">
    <source>
        <dbReference type="EMBL" id="QEW24328.1"/>
    </source>
</evidence>
<evidence type="ECO:0000256" key="2">
    <source>
        <dbReference type="ARBA" id="ARBA00023015"/>
    </source>
</evidence>
<evidence type="ECO:0000256" key="1">
    <source>
        <dbReference type="ARBA" id="ARBA00009437"/>
    </source>
</evidence>
<evidence type="ECO:0000313" key="6">
    <source>
        <dbReference type="EMBL" id="KRS16778.1"/>
    </source>
</evidence>
<dbReference type="InterPro" id="IPR058163">
    <property type="entry name" value="LysR-type_TF_proteobact-type"/>
</dbReference>
<dbReference type="SUPFAM" id="SSF53850">
    <property type="entry name" value="Periplasmic binding protein-like II"/>
    <property type="match status" value="1"/>
</dbReference>